<dbReference type="Proteomes" id="UP000319143">
    <property type="component" value="Unassembled WGS sequence"/>
</dbReference>
<protein>
    <submittedName>
        <fullName evidence="1">Uncharacterized protein</fullName>
    </submittedName>
</protein>
<evidence type="ECO:0000313" key="2">
    <source>
        <dbReference type="Proteomes" id="UP000319143"/>
    </source>
</evidence>
<accession>A0A5C6DGV9</accession>
<sequence length="95" mass="10450">MLAYETKRKGRKLAAVSGWKSFPVLKGALQFGVTQPEDMGIDTSRVHGVWFPLPRTLAGRESGAYLYPHVGTPKMVQNHELHYGEAVKLGSPGSR</sequence>
<dbReference type="EMBL" id="SJPV01000007">
    <property type="protein sequence ID" value="TWU35067.1"/>
    <property type="molecule type" value="Genomic_DNA"/>
</dbReference>
<name>A0A5C6DGV9_9BACT</name>
<organism evidence="1 2">
    <name type="scientific">Novipirellula artificiosorum</name>
    <dbReference type="NCBI Taxonomy" id="2528016"/>
    <lineage>
        <taxon>Bacteria</taxon>
        <taxon>Pseudomonadati</taxon>
        <taxon>Planctomycetota</taxon>
        <taxon>Planctomycetia</taxon>
        <taxon>Pirellulales</taxon>
        <taxon>Pirellulaceae</taxon>
        <taxon>Novipirellula</taxon>
    </lineage>
</organism>
<dbReference type="AlphaFoldDB" id="A0A5C6DGV9"/>
<gene>
    <name evidence="1" type="ORF">Poly41_42110</name>
</gene>
<comment type="caution">
    <text evidence="1">The sequence shown here is derived from an EMBL/GenBank/DDBJ whole genome shotgun (WGS) entry which is preliminary data.</text>
</comment>
<reference evidence="1 2" key="1">
    <citation type="submission" date="2019-02" db="EMBL/GenBank/DDBJ databases">
        <title>Deep-cultivation of Planctomycetes and their phenomic and genomic characterization uncovers novel biology.</title>
        <authorList>
            <person name="Wiegand S."/>
            <person name="Jogler M."/>
            <person name="Boedeker C."/>
            <person name="Pinto D."/>
            <person name="Vollmers J."/>
            <person name="Rivas-Marin E."/>
            <person name="Kohn T."/>
            <person name="Peeters S.H."/>
            <person name="Heuer A."/>
            <person name="Rast P."/>
            <person name="Oberbeckmann S."/>
            <person name="Bunk B."/>
            <person name="Jeske O."/>
            <person name="Meyerdierks A."/>
            <person name="Storesund J.E."/>
            <person name="Kallscheuer N."/>
            <person name="Luecker S."/>
            <person name="Lage O.M."/>
            <person name="Pohl T."/>
            <person name="Merkel B.J."/>
            <person name="Hornburger P."/>
            <person name="Mueller R.-W."/>
            <person name="Bruemmer F."/>
            <person name="Labrenz M."/>
            <person name="Spormann A.M."/>
            <person name="Op Den Camp H."/>
            <person name="Overmann J."/>
            <person name="Amann R."/>
            <person name="Jetten M.S.M."/>
            <person name="Mascher T."/>
            <person name="Medema M.H."/>
            <person name="Devos D.P."/>
            <person name="Kaster A.-K."/>
            <person name="Ovreas L."/>
            <person name="Rohde M."/>
            <person name="Galperin M.Y."/>
            <person name="Jogler C."/>
        </authorList>
    </citation>
    <scope>NUCLEOTIDE SEQUENCE [LARGE SCALE GENOMIC DNA]</scope>
    <source>
        <strain evidence="1 2">Poly41</strain>
    </source>
</reference>
<keyword evidence="2" id="KW-1185">Reference proteome</keyword>
<evidence type="ECO:0000313" key="1">
    <source>
        <dbReference type="EMBL" id="TWU35067.1"/>
    </source>
</evidence>
<proteinExistence type="predicted"/>